<protein>
    <submittedName>
        <fullName evidence="1">PAS domain-containing protein</fullName>
    </submittedName>
</protein>
<accession>A0A501PB18</accession>
<proteinExistence type="predicted"/>
<comment type="caution">
    <text evidence="1">The sequence shown here is derived from an EMBL/GenBank/DDBJ whole genome shotgun (WGS) entry which is preliminary data.</text>
</comment>
<dbReference type="Proteomes" id="UP000319148">
    <property type="component" value="Unassembled WGS sequence"/>
</dbReference>
<dbReference type="EMBL" id="VFIY01000018">
    <property type="protein sequence ID" value="TPD57262.1"/>
    <property type="molecule type" value="Genomic_DNA"/>
</dbReference>
<name>A0A501PB18_9PROT</name>
<reference evidence="2" key="1">
    <citation type="submission" date="2019-06" db="EMBL/GenBank/DDBJ databases">
        <title>The complete genome of Emcibacter congregatus ZYLT.</title>
        <authorList>
            <person name="Zhao Z."/>
        </authorList>
    </citation>
    <scope>NUCLEOTIDE SEQUENCE [LARGE SCALE GENOMIC DNA]</scope>
    <source>
        <strain evidence="2">MCCC 1A06723</strain>
    </source>
</reference>
<gene>
    <name evidence="1" type="ORF">FIV46_14125</name>
</gene>
<dbReference type="Pfam" id="PF07310">
    <property type="entry name" value="PAS_5"/>
    <property type="match status" value="1"/>
</dbReference>
<organism evidence="1 2">
    <name type="scientific">Emcibacter nanhaiensis</name>
    <dbReference type="NCBI Taxonomy" id="1505037"/>
    <lineage>
        <taxon>Bacteria</taxon>
        <taxon>Pseudomonadati</taxon>
        <taxon>Pseudomonadota</taxon>
        <taxon>Alphaproteobacteria</taxon>
        <taxon>Emcibacterales</taxon>
        <taxon>Emcibacteraceae</taxon>
        <taxon>Emcibacter</taxon>
    </lineage>
</organism>
<dbReference type="AlphaFoldDB" id="A0A501PB18"/>
<dbReference type="OrthoDB" id="8480244at2"/>
<sequence>MFKSPIELSDIEPKALRDLFIYWNKIRGEKSMPSRKDFRPSDVPRLLPHIVMVDVEQDSGRYLTRLVGTETVKAMGIDLTGRYVNDVPQMSVVLERYQWIVENKTPYIYTGQLAWSEKSYLEYFALGLPLSDDDKRVDIIMWGLVYYFPSEQRTRFPIE</sequence>
<evidence type="ECO:0000313" key="1">
    <source>
        <dbReference type="EMBL" id="TPD57262.1"/>
    </source>
</evidence>
<dbReference type="InterPro" id="IPR009922">
    <property type="entry name" value="DUF1457"/>
</dbReference>
<evidence type="ECO:0000313" key="2">
    <source>
        <dbReference type="Proteomes" id="UP000319148"/>
    </source>
</evidence>
<keyword evidence="2" id="KW-1185">Reference proteome</keyword>
<dbReference type="RefSeq" id="WP_139941577.1">
    <property type="nucleotide sequence ID" value="NZ_JBHSYP010000005.1"/>
</dbReference>